<name>A0A409YSF9_9AGAR</name>
<proteinExistence type="predicted"/>
<feature type="region of interest" description="Disordered" evidence="1">
    <location>
        <begin position="936"/>
        <end position="965"/>
    </location>
</feature>
<dbReference type="Proteomes" id="UP000284842">
    <property type="component" value="Unassembled WGS sequence"/>
</dbReference>
<evidence type="ECO:0000256" key="1">
    <source>
        <dbReference type="SAM" id="MobiDB-lite"/>
    </source>
</evidence>
<dbReference type="AlphaFoldDB" id="A0A409YSF9"/>
<protein>
    <submittedName>
        <fullName evidence="2">Uncharacterized protein</fullName>
    </submittedName>
</protein>
<feature type="compositionally biased region" description="Basic residues" evidence="1">
    <location>
        <begin position="165"/>
        <end position="176"/>
    </location>
</feature>
<feature type="compositionally biased region" description="Basic and acidic residues" evidence="1">
    <location>
        <begin position="936"/>
        <end position="947"/>
    </location>
</feature>
<feature type="compositionally biased region" description="Polar residues" evidence="1">
    <location>
        <begin position="67"/>
        <end position="80"/>
    </location>
</feature>
<dbReference type="OrthoDB" id="3033985at2759"/>
<evidence type="ECO:0000313" key="3">
    <source>
        <dbReference type="Proteomes" id="UP000284842"/>
    </source>
</evidence>
<keyword evidence="3" id="KW-1185">Reference proteome</keyword>
<accession>A0A409YSF9</accession>
<evidence type="ECO:0000313" key="2">
    <source>
        <dbReference type="EMBL" id="PPR05947.1"/>
    </source>
</evidence>
<comment type="caution">
    <text evidence="2">The sequence shown here is derived from an EMBL/GenBank/DDBJ whole genome shotgun (WGS) entry which is preliminary data.</text>
</comment>
<feature type="compositionally biased region" description="Polar residues" evidence="1">
    <location>
        <begin position="179"/>
        <end position="188"/>
    </location>
</feature>
<feature type="region of interest" description="Disordered" evidence="1">
    <location>
        <begin position="67"/>
        <end position="194"/>
    </location>
</feature>
<sequence length="1132" mass="126663">MDATNDITPEQAIEAFGNDIVNAYIHHNFRPGIVALGFYTVENAPTWMNVRKFMIFAAQHIQETKSMYSESQSTPASPSKATHGPETLTATPITPARPLLSKSKPKPKPNFIELSDDDTFPPSSSAMPPSSPLIKMEKRKRKESNLSDSDIEVVSESPKPLASQTKRKPNKRPKKSRQVDTISISGSDSEADTGTPIRITRQLVVAKLITLTTIPSTWTIYNGAYLLDLSADTRQWKDSAGDLLSMAAIIKSQDRDSWGGGSAGHTQPAKCPSVHALDGVKCQLSEHKCQGIYHCSELDMSLVDQCHRYAPDDDEMRDLFDAEREINIQETSSIENRVAAFYKEAMKEPCYATLDNGNKCEGYAVYRKYGKKTLSHYGKTGFIGCSDWVRGKLSERKHRFMGIPTDVNEKLVEEIFTLNGSFRSQINTNKCARVVHPRSGIKGYAECAYTHIKNGKVVQGTLIHRKCPAKIKIYSPLDRTNHRAIVILSNYHNHPQFPATKLSREGQDKYEAAVKMMGVSKSTVLKLDNGQIHLANSTKAIFEGRSLVSVDPALANARNKRKVIQKMRSKVNQHGTGLEGVIHKQGDDDKNCPQEKRYIQEVSTHDGINLIVTMLPSLAARIHQADATLHDNTYKRVHGEWKEWEVVIWDKRMNMRITVARLYCNKETRKAFEQMWTTFWRTVERVTKQPLKMKFIDGCGLRAILVDGCKPQVDACGDALVRLVAERPTALIKEADPQVIVQHIVRTCVIHLERKLDNLAKTLPQDVMDRVRGFPFLKTRKEVTEFEEFCEQSEHKCLRDWIIDKKGSPWFIPSVNQFMSKISEEDWYLTPGDTNLNESAHPFTNAFTGTNLSLMEAINEARIMDSDIAEKLQLCEENCVLINHRNTKPERDHHNRKRQENRAKAIAEHRKSMSPLKSNARGKSIVPFGAEIDDSEQVHPHHEHPELIPELSGPNEQDQLSPPGPPFLSTPVPEVSQAVDRVVTSDATMADSSSLLSQINPILLSNLATIASEPYTPSLQDLLVQFPISTPSPAIEAAPVPQAGPSHASQAIASWASSRPVAPKPAPFPVHRAQGTTHFDPHSIDLRDINLLKSLRRAQLNEVCFLHNVSANGKLKSSVLIEELQKLVDAST</sequence>
<organism evidence="2 3">
    <name type="scientific">Panaeolus cyanescens</name>
    <dbReference type="NCBI Taxonomy" id="181874"/>
    <lineage>
        <taxon>Eukaryota</taxon>
        <taxon>Fungi</taxon>
        <taxon>Dikarya</taxon>
        <taxon>Basidiomycota</taxon>
        <taxon>Agaricomycotina</taxon>
        <taxon>Agaricomycetes</taxon>
        <taxon>Agaricomycetidae</taxon>
        <taxon>Agaricales</taxon>
        <taxon>Agaricineae</taxon>
        <taxon>Galeropsidaceae</taxon>
        <taxon>Panaeolus</taxon>
    </lineage>
</organism>
<reference evidence="2 3" key="1">
    <citation type="journal article" date="2018" name="Evol. Lett.">
        <title>Horizontal gene cluster transfer increased hallucinogenic mushroom diversity.</title>
        <authorList>
            <person name="Reynolds H.T."/>
            <person name="Vijayakumar V."/>
            <person name="Gluck-Thaler E."/>
            <person name="Korotkin H.B."/>
            <person name="Matheny P.B."/>
            <person name="Slot J.C."/>
        </authorList>
    </citation>
    <scope>NUCLEOTIDE SEQUENCE [LARGE SCALE GENOMIC DNA]</scope>
    <source>
        <strain evidence="2 3">2629</strain>
    </source>
</reference>
<dbReference type="InParanoid" id="A0A409YSF9"/>
<gene>
    <name evidence="2" type="ORF">CVT24_004653</name>
</gene>
<dbReference type="EMBL" id="NHTK01000726">
    <property type="protein sequence ID" value="PPR05947.1"/>
    <property type="molecule type" value="Genomic_DNA"/>
</dbReference>